<gene>
    <name evidence="6" type="ORF">EB235_20035</name>
</gene>
<evidence type="ECO:0000313" key="6">
    <source>
        <dbReference type="EMBL" id="QKD03502.1"/>
    </source>
</evidence>
<dbReference type="AlphaFoldDB" id="A0A6M7WM34"/>
<keyword evidence="4" id="KW-0804">Transcription</keyword>
<name>A0A6M7WM34_RHILI</name>
<dbReference type="PRINTS" id="PR00039">
    <property type="entry name" value="HTHLYSR"/>
</dbReference>
<dbReference type="PANTHER" id="PTHR30537:SF74">
    <property type="entry name" value="HTH-TYPE TRANSCRIPTIONAL REGULATOR TRPI"/>
    <property type="match status" value="1"/>
</dbReference>
<organism evidence="6 7">
    <name type="scientific">Mesorhizobium loti R88b</name>
    <dbReference type="NCBI Taxonomy" id="935548"/>
    <lineage>
        <taxon>Bacteria</taxon>
        <taxon>Pseudomonadati</taxon>
        <taxon>Pseudomonadota</taxon>
        <taxon>Alphaproteobacteria</taxon>
        <taxon>Hyphomicrobiales</taxon>
        <taxon>Phyllobacteriaceae</taxon>
        <taxon>Mesorhizobium</taxon>
    </lineage>
</organism>
<dbReference type="InterPro" id="IPR058163">
    <property type="entry name" value="LysR-type_TF_proteobact-type"/>
</dbReference>
<evidence type="ECO:0000256" key="4">
    <source>
        <dbReference type="ARBA" id="ARBA00023163"/>
    </source>
</evidence>
<dbReference type="Pfam" id="PF00126">
    <property type="entry name" value="HTH_1"/>
    <property type="match status" value="1"/>
</dbReference>
<evidence type="ECO:0000256" key="3">
    <source>
        <dbReference type="ARBA" id="ARBA00023125"/>
    </source>
</evidence>
<keyword evidence="3" id="KW-0238">DNA-binding</keyword>
<dbReference type="Pfam" id="PF03466">
    <property type="entry name" value="LysR_substrate"/>
    <property type="match status" value="1"/>
</dbReference>
<protein>
    <submittedName>
        <fullName evidence="6">LysR family transcriptional regulator</fullName>
    </submittedName>
</protein>
<dbReference type="Proteomes" id="UP000503017">
    <property type="component" value="Chromosome"/>
</dbReference>
<evidence type="ECO:0000313" key="7">
    <source>
        <dbReference type="Proteomes" id="UP000503017"/>
    </source>
</evidence>
<dbReference type="Gene3D" id="3.40.190.10">
    <property type="entry name" value="Periplasmic binding protein-like II"/>
    <property type="match status" value="2"/>
</dbReference>
<accession>A0A6M7WM34</accession>
<dbReference type="PANTHER" id="PTHR30537">
    <property type="entry name" value="HTH-TYPE TRANSCRIPTIONAL REGULATOR"/>
    <property type="match status" value="1"/>
</dbReference>
<dbReference type="GO" id="GO:0003700">
    <property type="term" value="F:DNA-binding transcription factor activity"/>
    <property type="evidence" value="ECO:0007669"/>
    <property type="project" value="InterPro"/>
</dbReference>
<dbReference type="InterPro" id="IPR005119">
    <property type="entry name" value="LysR_subst-bd"/>
</dbReference>
<proteinExistence type="inferred from homology"/>
<comment type="similarity">
    <text evidence="1">Belongs to the LysR transcriptional regulatory family.</text>
</comment>
<keyword evidence="2" id="KW-0805">Transcription regulation</keyword>
<feature type="domain" description="HTH lysR-type" evidence="5">
    <location>
        <begin position="5"/>
        <end position="62"/>
    </location>
</feature>
<dbReference type="EMBL" id="CP033367">
    <property type="protein sequence ID" value="QKD03502.1"/>
    <property type="molecule type" value="Genomic_DNA"/>
</dbReference>
<dbReference type="GO" id="GO:0006351">
    <property type="term" value="P:DNA-templated transcription"/>
    <property type="evidence" value="ECO:0007669"/>
    <property type="project" value="TreeGrafter"/>
</dbReference>
<dbReference type="InterPro" id="IPR000847">
    <property type="entry name" value="LysR_HTH_N"/>
</dbReference>
<dbReference type="Gene3D" id="1.10.10.10">
    <property type="entry name" value="Winged helix-like DNA-binding domain superfamily/Winged helix DNA-binding domain"/>
    <property type="match status" value="1"/>
</dbReference>
<dbReference type="PROSITE" id="PS50931">
    <property type="entry name" value="HTH_LYSR"/>
    <property type="match status" value="1"/>
</dbReference>
<evidence type="ECO:0000259" key="5">
    <source>
        <dbReference type="PROSITE" id="PS50931"/>
    </source>
</evidence>
<dbReference type="InterPro" id="IPR036390">
    <property type="entry name" value="WH_DNA-bd_sf"/>
</dbReference>
<dbReference type="SUPFAM" id="SSF53850">
    <property type="entry name" value="Periplasmic binding protein-like II"/>
    <property type="match status" value="1"/>
</dbReference>
<evidence type="ECO:0000256" key="2">
    <source>
        <dbReference type="ARBA" id="ARBA00023015"/>
    </source>
</evidence>
<reference evidence="6 7" key="1">
    <citation type="submission" date="2018-10" db="EMBL/GenBank/DDBJ databases">
        <authorList>
            <person name="Perry B.J."/>
            <person name="Sullivan J.T."/>
            <person name="Murphy R.J.T."/>
            <person name="Ramsay J.P."/>
            <person name="Ronson C.W."/>
        </authorList>
    </citation>
    <scope>NUCLEOTIDE SEQUENCE [LARGE SCALE GENOMIC DNA]</scope>
    <source>
        <strain evidence="6 7">R88b</strain>
    </source>
</reference>
<dbReference type="SUPFAM" id="SSF46785">
    <property type="entry name" value="Winged helix' DNA-binding domain"/>
    <property type="match status" value="1"/>
</dbReference>
<sequence length="314" mass="34081">MSGIFSLKGLEAFETAARRGSFVAAAEELSISAAAVSQLIRGLEDHVGRKLFHRIKRRVELTEAGIEIHPRLSQAFDELRRVSDELAQKDSVAALVISVAPSTAMGWLAPRLPRFVETHGWVDVSLRGEEDPVAFEKEGIDIRLSYGSSHYRSLETEILLTDAVYPVCSPSYISRHGAIDKGADLRSRRLVHTDWGPSNASFPSWQSWFEAYQLTPGAKSRRGMTANTSMAALDLARGGLGVALAQGLYCADFIESGELLVVGKPLTLPSPYSIVIPPRSHARAAMAAFKTWFVAEIRACVLSETLLAAAGTAS</sequence>
<dbReference type="InterPro" id="IPR036388">
    <property type="entry name" value="WH-like_DNA-bd_sf"/>
</dbReference>
<dbReference type="GO" id="GO:0043565">
    <property type="term" value="F:sequence-specific DNA binding"/>
    <property type="evidence" value="ECO:0007669"/>
    <property type="project" value="TreeGrafter"/>
</dbReference>
<evidence type="ECO:0000256" key="1">
    <source>
        <dbReference type="ARBA" id="ARBA00009437"/>
    </source>
</evidence>